<keyword evidence="1" id="KW-0472">Membrane</keyword>
<dbReference type="EMBL" id="FMUB01000005">
    <property type="protein sequence ID" value="SCX20396.1"/>
    <property type="molecule type" value="Genomic_DNA"/>
</dbReference>
<feature type="transmembrane region" description="Helical" evidence="1">
    <location>
        <begin position="117"/>
        <end position="135"/>
    </location>
</feature>
<evidence type="ECO:0000313" key="3">
    <source>
        <dbReference type="Proteomes" id="UP000199707"/>
    </source>
</evidence>
<evidence type="ECO:0000313" key="2">
    <source>
        <dbReference type="EMBL" id="SCX20396.1"/>
    </source>
</evidence>
<sequence length="372" mass="40865">MRIAERFDRWVETGPFTSADLGIYRIVYALCALFTAPDITWLGRQPDFLFHAPPGPLRLLSGFPSPTTLVALEVLRSAALILLGLGLWTKFASIFTWLMLSITYGLTYCMGNIDHNILVVIAPLVLAFAHWGDRFSLDALRCRREPLPQRQWPLRLLAILVGWAWFAAAATKLLAGWLSLSSEAARGYFVIKYLTVGRQVGLSDWVAVHDSRVAWELLDWVTVIFEFSILLAVPWWRAFRITLAIATIFHLSVLLIMNIDFNAAVVAYGAFVSWTAVARRTGATRLFASVWAGELGRVLGSGRRAYPVLALAAVTVGAVAWFLMVDPVGSISTGLIAGTVVIVLGAVIGTVYLAIEVKSMLGIGARDLTSTR</sequence>
<feature type="transmembrane region" description="Helical" evidence="1">
    <location>
        <begin position="156"/>
        <end position="180"/>
    </location>
</feature>
<dbReference type="AlphaFoldDB" id="A0A1G4WCN3"/>
<feature type="transmembrane region" description="Helical" evidence="1">
    <location>
        <begin position="21"/>
        <end position="43"/>
    </location>
</feature>
<feature type="transmembrane region" description="Helical" evidence="1">
    <location>
        <begin position="335"/>
        <end position="355"/>
    </location>
</feature>
<protein>
    <recommendedName>
        <fullName evidence="4">HTTM domain-containing protein</fullName>
    </recommendedName>
</protein>
<dbReference type="STRING" id="1502745.SAMN02799620_02894"/>
<evidence type="ECO:0008006" key="4">
    <source>
        <dbReference type="Google" id="ProtNLM"/>
    </source>
</evidence>
<dbReference type="Proteomes" id="UP000199707">
    <property type="component" value="Unassembled WGS sequence"/>
</dbReference>
<keyword evidence="1" id="KW-1133">Transmembrane helix</keyword>
<keyword evidence="1" id="KW-0812">Transmembrane</keyword>
<gene>
    <name evidence="2" type="ORF">SAMN02799620_02894</name>
</gene>
<name>A0A1G4WCN3_9MYCO</name>
<evidence type="ECO:0000256" key="1">
    <source>
        <dbReference type="SAM" id="Phobius"/>
    </source>
</evidence>
<dbReference type="RefSeq" id="WP_090357916.1">
    <property type="nucleotide sequence ID" value="NZ_FMUB01000005.1"/>
</dbReference>
<feature type="transmembrane region" description="Helical" evidence="1">
    <location>
        <begin position="217"/>
        <end position="236"/>
    </location>
</feature>
<organism evidence="2 3">
    <name type="scientific">Mycolicibacterium fluoranthenivorans</name>
    <dbReference type="NCBI Taxonomy" id="258505"/>
    <lineage>
        <taxon>Bacteria</taxon>
        <taxon>Bacillati</taxon>
        <taxon>Actinomycetota</taxon>
        <taxon>Actinomycetes</taxon>
        <taxon>Mycobacteriales</taxon>
        <taxon>Mycobacteriaceae</taxon>
        <taxon>Mycolicibacterium</taxon>
    </lineage>
</organism>
<proteinExistence type="predicted"/>
<feature type="transmembrane region" description="Helical" evidence="1">
    <location>
        <begin position="305"/>
        <end position="323"/>
    </location>
</feature>
<feature type="transmembrane region" description="Helical" evidence="1">
    <location>
        <begin position="248"/>
        <end position="271"/>
    </location>
</feature>
<reference evidence="3" key="1">
    <citation type="submission" date="2016-10" db="EMBL/GenBank/DDBJ databases">
        <authorList>
            <person name="Varghese N."/>
            <person name="Submissions S."/>
        </authorList>
    </citation>
    <scope>NUCLEOTIDE SEQUENCE [LARGE SCALE GENOMIC DNA]</scope>
    <source>
        <strain evidence="3">UNC267MFSha1.1M11</strain>
    </source>
</reference>
<accession>A0A1G4WCN3</accession>